<feature type="region of interest" description="Disordered" evidence="3">
    <location>
        <begin position="371"/>
        <end position="395"/>
    </location>
</feature>
<dbReference type="Pfam" id="PF22486">
    <property type="entry name" value="MATH_2"/>
    <property type="match status" value="1"/>
</dbReference>
<dbReference type="InterPro" id="IPR000210">
    <property type="entry name" value="BTB/POZ_dom"/>
</dbReference>
<evidence type="ECO:0000313" key="7">
    <source>
        <dbReference type="RefSeq" id="XP_020083322.1"/>
    </source>
</evidence>
<feature type="domain" description="MATH" evidence="5">
    <location>
        <begin position="28"/>
        <end position="155"/>
    </location>
</feature>
<dbReference type="CDD" id="cd00121">
    <property type="entry name" value="MATH"/>
    <property type="match status" value="1"/>
</dbReference>
<sequence>MATSGSSSASSSSSSPMTSSVSVNEVVSGSHLFKITGYSLTKGIGVGEPIASAVFTVGGYDWAIEYYPDGCKADDADYISFFLALQSYHTDVQIYWAIKLLDPAEMPPSAVPVGGSLYTFDSSGRNWGYGRFFKRAELEESRYLKDDCFAVMCTIHIKMSRVERVPYAHPSAAAAAPPIELHDHLGRLLERGEGADVTFEVGGETFAAHRCVLAARSPVFSAQFFGPLSEKSTQCVKIEDMEAAAFRALLHFIYRDSLPEDGEEPKKASTAMAQHLLAAADRYGLERLKLICEDRLCNSIDADTAATSLALAEQHGCLRLKKVCLEFAVVPENLISMVLTEGFEHLRMSCPSVLEDLRMKTTRHSAAAVLSAGSSGRKPAVARTSNQQQWQQENK</sequence>
<dbReference type="CDD" id="cd18280">
    <property type="entry name" value="BTB_POZ_BPM_plant"/>
    <property type="match status" value="1"/>
</dbReference>
<feature type="region of interest" description="Disordered" evidence="3">
    <location>
        <begin position="1"/>
        <end position="20"/>
    </location>
</feature>
<dbReference type="PROSITE" id="PS50097">
    <property type="entry name" value="BTB"/>
    <property type="match status" value="1"/>
</dbReference>
<evidence type="ECO:0000259" key="5">
    <source>
        <dbReference type="PROSITE" id="PS50144"/>
    </source>
</evidence>
<evidence type="ECO:0000256" key="2">
    <source>
        <dbReference type="ARBA" id="ARBA00010846"/>
    </source>
</evidence>
<dbReference type="Gene3D" id="1.25.40.420">
    <property type="match status" value="1"/>
</dbReference>
<feature type="compositionally biased region" description="Polar residues" evidence="3">
    <location>
        <begin position="383"/>
        <end position="395"/>
    </location>
</feature>
<dbReference type="RefSeq" id="XP_020083322.1">
    <property type="nucleotide sequence ID" value="XM_020227733.1"/>
</dbReference>
<dbReference type="Gene3D" id="2.60.210.10">
    <property type="entry name" value="Apoptosis, Tumor Necrosis Factor Receptor Associated Protein 2, Chain A"/>
    <property type="match status" value="1"/>
</dbReference>
<evidence type="ECO:0000259" key="4">
    <source>
        <dbReference type="PROSITE" id="PS50097"/>
    </source>
</evidence>
<dbReference type="SUPFAM" id="SSF49599">
    <property type="entry name" value="TRAF domain-like"/>
    <property type="match status" value="1"/>
</dbReference>
<accession>A0A6P5EIS4</accession>
<evidence type="ECO:0000256" key="1">
    <source>
        <dbReference type="ARBA" id="ARBA00004906"/>
    </source>
</evidence>
<dbReference type="Proteomes" id="UP000515123">
    <property type="component" value="Linkage group 2"/>
</dbReference>
<dbReference type="SUPFAM" id="SSF54695">
    <property type="entry name" value="POZ domain"/>
    <property type="match status" value="1"/>
</dbReference>
<evidence type="ECO:0000313" key="6">
    <source>
        <dbReference type="Proteomes" id="UP000515123"/>
    </source>
</evidence>
<dbReference type="Pfam" id="PF00651">
    <property type="entry name" value="BTB"/>
    <property type="match status" value="1"/>
</dbReference>
<comment type="similarity">
    <text evidence="2">Belongs to the Tdpoz family.</text>
</comment>
<dbReference type="InterPro" id="IPR008974">
    <property type="entry name" value="TRAF-like"/>
</dbReference>
<gene>
    <name evidence="7" type="primary">LOC109706758</name>
</gene>
<feature type="domain" description="BTB" evidence="4">
    <location>
        <begin position="195"/>
        <end position="262"/>
    </location>
</feature>
<protein>
    <submittedName>
        <fullName evidence="7">BTB/POZ and MATH domain-containing protein 1-like isoform X1</fullName>
    </submittedName>
</protein>
<dbReference type="InterPro" id="IPR011333">
    <property type="entry name" value="SKP1/BTB/POZ_sf"/>
</dbReference>
<dbReference type="AlphaFoldDB" id="A0A6P5EIS4"/>
<evidence type="ECO:0000256" key="3">
    <source>
        <dbReference type="SAM" id="MobiDB-lite"/>
    </source>
</evidence>
<dbReference type="Pfam" id="PF24570">
    <property type="entry name" value="BACK_BPM_SPOP"/>
    <property type="match status" value="1"/>
</dbReference>
<proteinExistence type="inferred from homology"/>
<dbReference type="PROSITE" id="PS50144">
    <property type="entry name" value="MATH"/>
    <property type="match status" value="1"/>
</dbReference>
<keyword evidence="6" id="KW-1185">Reference proteome</keyword>
<dbReference type="Gene3D" id="3.30.710.10">
    <property type="entry name" value="Potassium Channel Kv1.1, Chain A"/>
    <property type="match status" value="1"/>
</dbReference>
<dbReference type="GO" id="GO:0016567">
    <property type="term" value="P:protein ubiquitination"/>
    <property type="evidence" value="ECO:0007669"/>
    <property type="project" value="InterPro"/>
</dbReference>
<reference evidence="7" key="2">
    <citation type="submission" date="2025-08" db="UniProtKB">
        <authorList>
            <consortium name="RefSeq"/>
        </authorList>
    </citation>
    <scope>IDENTIFICATION</scope>
    <source>
        <tissue evidence="7">Leaf</tissue>
    </source>
</reference>
<dbReference type="OrthoDB" id="6359816at2759"/>
<dbReference type="PANTHER" id="PTHR26379:SF187">
    <property type="entry name" value="OS07G0655300 PROTEIN"/>
    <property type="match status" value="1"/>
</dbReference>
<comment type="pathway">
    <text evidence="1">Protein modification; protein ubiquitination.</text>
</comment>
<organism evidence="6 7">
    <name type="scientific">Ananas comosus</name>
    <name type="common">Pineapple</name>
    <name type="synonym">Ananas ananas</name>
    <dbReference type="NCBI Taxonomy" id="4615"/>
    <lineage>
        <taxon>Eukaryota</taxon>
        <taxon>Viridiplantae</taxon>
        <taxon>Streptophyta</taxon>
        <taxon>Embryophyta</taxon>
        <taxon>Tracheophyta</taxon>
        <taxon>Spermatophyta</taxon>
        <taxon>Magnoliopsida</taxon>
        <taxon>Liliopsida</taxon>
        <taxon>Poales</taxon>
        <taxon>Bromeliaceae</taxon>
        <taxon>Bromelioideae</taxon>
        <taxon>Ananas</taxon>
    </lineage>
</organism>
<dbReference type="InterPro" id="IPR002083">
    <property type="entry name" value="MATH/TRAF_dom"/>
</dbReference>
<dbReference type="PANTHER" id="PTHR26379">
    <property type="entry name" value="BTB/POZ AND MATH DOMAIN-CONTAINING PROTEIN 1"/>
    <property type="match status" value="1"/>
</dbReference>
<dbReference type="InterPro" id="IPR045005">
    <property type="entry name" value="BPM1-6"/>
</dbReference>
<name>A0A6P5EIS4_ANACO</name>
<reference evidence="6" key="1">
    <citation type="journal article" date="2015" name="Nat. Genet.">
        <title>The pineapple genome and the evolution of CAM photosynthesis.</title>
        <authorList>
            <person name="Ming R."/>
            <person name="VanBuren R."/>
            <person name="Wai C.M."/>
            <person name="Tang H."/>
            <person name="Schatz M.C."/>
            <person name="Bowers J.E."/>
            <person name="Lyons E."/>
            <person name="Wang M.L."/>
            <person name="Chen J."/>
            <person name="Biggers E."/>
            <person name="Zhang J."/>
            <person name="Huang L."/>
            <person name="Zhang L."/>
            <person name="Miao W."/>
            <person name="Zhang J."/>
            <person name="Ye Z."/>
            <person name="Miao C."/>
            <person name="Lin Z."/>
            <person name="Wang H."/>
            <person name="Zhou H."/>
            <person name="Yim W.C."/>
            <person name="Priest H.D."/>
            <person name="Zheng C."/>
            <person name="Woodhouse M."/>
            <person name="Edger P.P."/>
            <person name="Guyot R."/>
            <person name="Guo H.B."/>
            <person name="Guo H."/>
            <person name="Zheng G."/>
            <person name="Singh R."/>
            <person name="Sharma A."/>
            <person name="Min X."/>
            <person name="Zheng Y."/>
            <person name="Lee H."/>
            <person name="Gurtowski J."/>
            <person name="Sedlazeck F.J."/>
            <person name="Harkess A."/>
            <person name="McKain M.R."/>
            <person name="Liao Z."/>
            <person name="Fang J."/>
            <person name="Liu J."/>
            <person name="Zhang X."/>
            <person name="Zhang Q."/>
            <person name="Hu W."/>
            <person name="Qin Y."/>
            <person name="Wang K."/>
            <person name="Chen L.Y."/>
            <person name="Shirley N."/>
            <person name="Lin Y.R."/>
            <person name="Liu L.Y."/>
            <person name="Hernandez A.G."/>
            <person name="Wright C.L."/>
            <person name="Bulone V."/>
            <person name="Tuskan G.A."/>
            <person name="Heath K."/>
            <person name="Zee F."/>
            <person name="Moore P.H."/>
            <person name="Sunkar R."/>
            <person name="Leebens-Mack J.H."/>
            <person name="Mockler T."/>
            <person name="Bennetzen J.L."/>
            <person name="Freeling M."/>
            <person name="Sankoff D."/>
            <person name="Paterson A.H."/>
            <person name="Zhu X."/>
            <person name="Yang X."/>
            <person name="Smith J.A."/>
            <person name="Cushman J.C."/>
            <person name="Paull R.E."/>
            <person name="Yu Q."/>
        </authorList>
    </citation>
    <scope>NUCLEOTIDE SEQUENCE [LARGE SCALE GENOMIC DNA]</scope>
    <source>
        <strain evidence="6">cv. F153</strain>
    </source>
</reference>
<dbReference type="SMART" id="SM00225">
    <property type="entry name" value="BTB"/>
    <property type="match status" value="1"/>
</dbReference>
<dbReference type="InterPro" id="IPR056423">
    <property type="entry name" value="BACK_BPM_SPOP"/>
</dbReference>
<dbReference type="GeneID" id="109706758"/>